<protein>
    <submittedName>
        <fullName evidence="1">Sulfur carrier protein</fullName>
    </submittedName>
</protein>
<dbReference type="CDD" id="cd00565">
    <property type="entry name" value="Ubl_ThiS"/>
    <property type="match status" value="1"/>
</dbReference>
<dbReference type="PANTHER" id="PTHR34472">
    <property type="entry name" value="SULFUR CARRIER PROTEIN THIS"/>
    <property type="match status" value="1"/>
</dbReference>
<evidence type="ECO:0000313" key="1">
    <source>
        <dbReference type="EMBL" id="TWJ19095.1"/>
    </source>
</evidence>
<dbReference type="PANTHER" id="PTHR34472:SF1">
    <property type="entry name" value="SULFUR CARRIER PROTEIN THIS"/>
    <property type="match status" value="1"/>
</dbReference>
<dbReference type="Pfam" id="PF02597">
    <property type="entry name" value="ThiS"/>
    <property type="match status" value="1"/>
</dbReference>
<proteinExistence type="predicted"/>
<dbReference type="InterPro" id="IPR010035">
    <property type="entry name" value="Thi_S"/>
</dbReference>
<gene>
    <name evidence="1" type="ORF">JN12_02041</name>
</gene>
<dbReference type="InterPro" id="IPR003749">
    <property type="entry name" value="ThiS/MoaD-like"/>
</dbReference>
<dbReference type="Proteomes" id="UP000319449">
    <property type="component" value="Unassembled WGS sequence"/>
</dbReference>
<comment type="caution">
    <text evidence="1">The sequence shown here is derived from an EMBL/GenBank/DDBJ whole genome shotgun (WGS) entry which is preliminary data.</text>
</comment>
<keyword evidence="2" id="KW-1185">Reference proteome</keyword>
<evidence type="ECO:0000313" key="2">
    <source>
        <dbReference type="Proteomes" id="UP000319449"/>
    </source>
</evidence>
<dbReference type="SUPFAM" id="SSF54285">
    <property type="entry name" value="MoaD/ThiS"/>
    <property type="match status" value="1"/>
</dbReference>
<reference evidence="1 2" key="1">
    <citation type="submission" date="2019-07" db="EMBL/GenBank/DDBJ databases">
        <title>Genomic Encyclopedia of Archaeal and Bacterial Type Strains, Phase II (KMG-II): from individual species to whole genera.</title>
        <authorList>
            <person name="Goeker M."/>
        </authorList>
    </citation>
    <scope>NUCLEOTIDE SEQUENCE [LARGE SCALE GENOMIC DNA]</scope>
    <source>
        <strain evidence="1 2">ATCC BAA-1139</strain>
    </source>
</reference>
<accession>A0A562VMH7</accession>
<dbReference type="OrthoDB" id="197113at2"/>
<dbReference type="Gene3D" id="3.10.20.30">
    <property type="match status" value="1"/>
</dbReference>
<dbReference type="RefSeq" id="WP_145022162.1">
    <property type="nucleotide sequence ID" value="NZ_VLLN01000011.1"/>
</dbReference>
<dbReference type="EMBL" id="VLLN01000011">
    <property type="protein sequence ID" value="TWJ19095.1"/>
    <property type="molecule type" value="Genomic_DNA"/>
</dbReference>
<dbReference type="AlphaFoldDB" id="A0A562VMH7"/>
<dbReference type="NCBIfam" id="TIGR01683">
    <property type="entry name" value="thiS"/>
    <property type="match status" value="1"/>
</dbReference>
<dbReference type="InterPro" id="IPR016155">
    <property type="entry name" value="Mopterin_synth/thiamin_S_b"/>
</dbReference>
<organism evidence="1 2">
    <name type="scientific">Geobacter argillaceus</name>
    <dbReference type="NCBI Taxonomy" id="345631"/>
    <lineage>
        <taxon>Bacteria</taxon>
        <taxon>Pseudomonadati</taxon>
        <taxon>Thermodesulfobacteriota</taxon>
        <taxon>Desulfuromonadia</taxon>
        <taxon>Geobacterales</taxon>
        <taxon>Geobacteraceae</taxon>
        <taxon>Geobacter</taxon>
    </lineage>
</organism>
<name>A0A562VMH7_9BACT</name>
<dbReference type="InterPro" id="IPR012675">
    <property type="entry name" value="Beta-grasp_dom_sf"/>
</dbReference>
<sequence>MQLTVNGKQTSIADQETLSVTNLLETLQVSQREYVTVELNGEILDRADFDGATVKSGDAVEFLYFMGGGAA</sequence>